<organism evidence="2 3">
    <name type="scientific">Colwellia asteriadis</name>
    <dbReference type="NCBI Taxonomy" id="517723"/>
    <lineage>
        <taxon>Bacteria</taxon>
        <taxon>Pseudomonadati</taxon>
        <taxon>Pseudomonadota</taxon>
        <taxon>Gammaproteobacteria</taxon>
        <taxon>Alteromonadales</taxon>
        <taxon>Colwelliaceae</taxon>
        <taxon>Colwellia</taxon>
    </lineage>
</organism>
<feature type="transmembrane region" description="Helical" evidence="1">
    <location>
        <begin position="124"/>
        <end position="145"/>
    </location>
</feature>
<feature type="transmembrane region" description="Helical" evidence="1">
    <location>
        <begin position="157"/>
        <end position="175"/>
    </location>
</feature>
<dbReference type="PANTHER" id="PTHR40115">
    <property type="entry name" value="INNER MEMBRANE PROTEIN WITH PEPSY TM HELIX"/>
    <property type="match status" value="1"/>
</dbReference>
<evidence type="ECO:0000313" key="3">
    <source>
        <dbReference type="Proteomes" id="UP001500021"/>
    </source>
</evidence>
<dbReference type="EMBL" id="BAAAFA010000002">
    <property type="protein sequence ID" value="GAA0812580.1"/>
    <property type="molecule type" value="Genomic_DNA"/>
</dbReference>
<evidence type="ECO:0000313" key="2">
    <source>
        <dbReference type="EMBL" id="GAA0812580.1"/>
    </source>
</evidence>
<name>A0ABN1L3T0_9GAMM</name>
<dbReference type="PANTHER" id="PTHR40115:SF1">
    <property type="entry name" value="INNER MEMBRANE PROTEIN WITH PEPSY TM HELIX"/>
    <property type="match status" value="1"/>
</dbReference>
<evidence type="ECO:0000256" key="1">
    <source>
        <dbReference type="SAM" id="Phobius"/>
    </source>
</evidence>
<accession>A0ABN1L3T0</accession>
<gene>
    <name evidence="2" type="ORF">GCM10009111_06730</name>
</gene>
<reference evidence="2 3" key="1">
    <citation type="journal article" date="2019" name="Int. J. Syst. Evol. Microbiol.">
        <title>The Global Catalogue of Microorganisms (GCM) 10K type strain sequencing project: providing services to taxonomists for standard genome sequencing and annotation.</title>
        <authorList>
            <consortium name="The Broad Institute Genomics Platform"/>
            <consortium name="The Broad Institute Genome Sequencing Center for Infectious Disease"/>
            <person name="Wu L."/>
            <person name="Ma J."/>
        </authorList>
    </citation>
    <scope>NUCLEOTIDE SEQUENCE [LARGE SCALE GENOMIC DNA]</scope>
    <source>
        <strain evidence="2 3">JCM 15608</strain>
    </source>
</reference>
<proteinExistence type="predicted"/>
<dbReference type="Pfam" id="PF16357">
    <property type="entry name" value="PepSY_TM_like_2"/>
    <property type="match status" value="1"/>
</dbReference>
<keyword evidence="1" id="KW-0472">Membrane</keyword>
<sequence length="176" mass="20224">MLFFAITGVFLNHPDWDKTQSKKQKTTVTAPTWLNNVESWDDNFQQQGLLLLQWLDANHDIRATKFSIEWDDYDRLLIIALDSPAGNTVIEVVVDDQAIIIDQRQLSLLAMLNNVHRAKHTNGLWLYLSDLSAVAMVLFCLSGFWLVAINRLQRQPAIAWFSGGSVFFIFVIYLMH</sequence>
<comment type="caution">
    <text evidence="2">The sequence shown here is derived from an EMBL/GenBank/DDBJ whole genome shotgun (WGS) entry which is preliminary data.</text>
</comment>
<dbReference type="Proteomes" id="UP001500021">
    <property type="component" value="Unassembled WGS sequence"/>
</dbReference>
<dbReference type="InterPro" id="IPR032307">
    <property type="entry name" value="PepSY_TM-like_2"/>
</dbReference>
<keyword evidence="1" id="KW-1133">Transmembrane helix</keyword>
<protein>
    <submittedName>
        <fullName evidence="2">PepSY-associated TM helix domain-containing protein</fullName>
    </submittedName>
</protein>
<keyword evidence="1" id="KW-0812">Transmembrane</keyword>
<keyword evidence="3" id="KW-1185">Reference proteome</keyword>